<dbReference type="PANTHER" id="PTHR45947">
    <property type="entry name" value="SULFOQUINOVOSYL TRANSFERASE SQD2"/>
    <property type="match status" value="1"/>
</dbReference>
<dbReference type="Gene3D" id="3.40.50.2000">
    <property type="entry name" value="Glycogen Phosphorylase B"/>
    <property type="match status" value="2"/>
</dbReference>
<evidence type="ECO:0000313" key="7">
    <source>
        <dbReference type="Proteomes" id="UP000247832"/>
    </source>
</evidence>
<reference evidence="6 7" key="1">
    <citation type="submission" date="2018-05" db="EMBL/GenBank/DDBJ databases">
        <title>Genetic diversity of glacier-inhabiting Cryobacterium bacteria in China and description of Cryobacterium mengkeensis sp. nov. and Arthrobacter glacialis sp. nov.</title>
        <authorList>
            <person name="Liu Q."/>
            <person name="Xin Y.-H."/>
        </authorList>
    </citation>
    <scope>NUCLEOTIDE SEQUENCE [LARGE SCALE GENOMIC DNA]</scope>
    <source>
        <strain evidence="6 7">LI2</strain>
    </source>
</reference>
<evidence type="ECO:0000256" key="1">
    <source>
        <dbReference type="ARBA" id="ARBA00021292"/>
    </source>
</evidence>
<evidence type="ECO:0000313" key="6">
    <source>
        <dbReference type="EMBL" id="PYI68802.1"/>
    </source>
</evidence>
<evidence type="ECO:0000259" key="5">
    <source>
        <dbReference type="Pfam" id="PF13579"/>
    </source>
</evidence>
<dbReference type="OrthoDB" id="3180470at2"/>
<dbReference type="CDD" id="cd03794">
    <property type="entry name" value="GT4_WbuB-like"/>
    <property type="match status" value="1"/>
</dbReference>
<feature type="region of interest" description="Disordered" evidence="4">
    <location>
        <begin position="1"/>
        <end position="20"/>
    </location>
</feature>
<comment type="caution">
    <text evidence="6">The sequence shown here is derived from an EMBL/GenBank/DDBJ whole genome shotgun (WGS) entry which is preliminary data.</text>
</comment>
<evidence type="ECO:0000256" key="3">
    <source>
        <dbReference type="ARBA" id="ARBA00022679"/>
    </source>
</evidence>
<dbReference type="EMBL" id="QJVD01000004">
    <property type="protein sequence ID" value="PYI68802.1"/>
    <property type="molecule type" value="Genomic_DNA"/>
</dbReference>
<keyword evidence="2" id="KW-0328">Glycosyltransferase</keyword>
<dbReference type="PANTHER" id="PTHR45947:SF3">
    <property type="entry name" value="SULFOQUINOVOSYL TRANSFERASE SQD2"/>
    <property type="match status" value="1"/>
</dbReference>
<feature type="domain" description="Glycosyltransferase subfamily 4-like N-terminal" evidence="5">
    <location>
        <begin position="40"/>
        <end position="221"/>
    </location>
</feature>
<protein>
    <recommendedName>
        <fullName evidence="1">D-inositol 3-phosphate glycosyltransferase</fullName>
    </recommendedName>
</protein>
<dbReference type="InterPro" id="IPR050194">
    <property type="entry name" value="Glycosyltransferase_grp1"/>
</dbReference>
<dbReference type="Proteomes" id="UP000247832">
    <property type="component" value="Unassembled WGS sequence"/>
</dbReference>
<gene>
    <name evidence="6" type="ORF">CVV68_05835</name>
</gene>
<keyword evidence="3 6" id="KW-0808">Transferase</keyword>
<proteinExistence type="predicted"/>
<dbReference type="GO" id="GO:0016758">
    <property type="term" value="F:hexosyltransferase activity"/>
    <property type="evidence" value="ECO:0007669"/>
    <property type="project" value="TreeGrafter"/>
</dbReference>
<evidence type="ECO:0000256" key="4">
    <source>
        <dbReference type="SAM" id="MobiDB-lite"/>
    </source>
</evidence>
<evidence type="ECO:0000256" key="2">
    <source>
        <dbReference type="ARBA" id="ARBA00022676"/>
    </source>
</evidence>
<feature type="compositionally biased region" description="Basic residues" evidence="4">
    <location>
        <begin position="9"/>
        <end position="20"/>
    </location>
</feature>
<dbReference type="AlphaFoldDB" id="A0A2V5LD22"/>
<accession>A0A2V5LD22</accession>
<dbReference type="GO" id="GO:1901137">
    <property type="term" value="P:carbohydrate derivative biosynthetic process"/>
    <property type="evidence" value="ECO:0007669"/>
    <property type="project" value="UniProtKB-ARBA"/>
</dbReference>
<dbReference type="SUPFAM" id="SSF53756">
    <property type="entry name" value="UDP-Glycosyltransferase/glycogen phosphorylase"/>
    <property type="match status" value="1"/>
</dbReference>
<keyword evidence="7" id="KW-1185">Reference proteome</keyword>
<name>A0A2V5LD22_9MICC</name>
<dbReference type="InterPro" id="IPR028098">
    <property type="entry name" value="Glyco_trans_4-like_N"/>
</dbReference>
<organism evidence="6 7">
    <name type="scientific">Arthrobacter livingstonensis</name>
    <dbReference type="NCBI Taxonomy" id="670078"/>
    <lineage>
        <taxon>Bacteria</taxon>
        <taxon>Bacillati</taxon>
        <taxon>Actinomycetota</taxon>
        <taxon>Actinomycetes</taxon>
        <taxon>Micrococcales</taxon>
        <taxon>Micrococcaceae</taxon>
        <taxon>Arthrobacter</taxon>
    </lineage>
</organism>
<dbReference type="Pfam" id="PF13579">
    <property type="entry name" value="Glyco_trans_4_4"/>
    <property type="match status" value="1"/>
</dbReference>
<sequence>MTDQPSGLRHLRRKTSAKKQPMRVMLLAHSYWPEHSPPQRRWSTFIREFRAAGWDVDVVTPVAHFPEGRRSLPRSEAGAPFRGQKGLHGERIKRVPYVRHSGNFHAARLVDQVFSAAMSIPAGLLWRKADVVIATAPSLPILVAGYVVARLRGVPLVVEMRDAWPDLARDARLVKGQVKSLIERVVESIQRRADLVVTVTDGFADTLRSRGVKHVVTVTNGLDLEAVHLLEAPPGQRDRLEVLYLGNHGESQRLDVIVKASALVGEDLMSLHMVGHGTQRPELLRLAAELNAPVTFHPSLHGPEVIERYRSADTCVVSLRDDWKSFETTIPSKTYEVLAIGRHMTAIVRGEAARIVIDAGGGDVVAWKPEAVAQLWRDLAADRGRLTAGISGRDWVKSHADFRQLAVTYMDHLSGLVAAGARR</sequence>